<dbReference type="SUPFAM" id="SSF47413">
    <property type="entry name" value="lambda repressor-like DNA-binding domains"/>
    <property type="match status" value="1"/>
</dbReference>
<protein>
    <submittedName>
        <fullName evidence="2">Helix-turn-helix domain-containing protein</fullName>
    </submittedName>
</protein>
<comment type="caution">
    <text evidence="2">The sequence shown here is derived from an EMBL/GenBank/DDBJ whole genome shotgun (WGS) entry which is preliminary data.</text>
</comment>
<dbReference type="EMBL" id="WELI01000022">
    <property type="protein sequence ID" value="KAB7725489.1"/>
    <property type="molecule type" value="Genomic_DNA"/>
</dbReference>
<proteinExistence type="predicted"/>
<dbReference type="InterPro" id="IPR001387">
    <property type="entry name" value="Cro/C1-type_HTH"/>
</dbReference>
<name>A0A7J5TRW7_9BACT</name>
<reference evidence="2 3" key="1">
    <citation type="submission" date="2019-10" db="EMBL/GenBank/DDBJ databases">
        <title>Rudanella paleaurantiibacter sp. nov., isolated from sludge.</title>
        <authorList>
            <person name="Xu S.Q."/>
        </authorList>
    </citation>
    <scope>NUCLEOTIDE SEQUENCE [LARGE SCALE GENOMIC DNA]</scope>
    <source>
        <strain evidence="2 3">HX-22-17</strain>
    </source>
</reference>
<feature type="domain" description="HTH cro/C1-type" evidence="1">
    <location>
        <begin position="9"/>
        <end position="71"/>
    </location>
</feature>
<dbReference type="RefSeq" id="WP_152127252.1">
    <property type="nucleotide sequence ID" value="NZ_WELI01000022.1"/>
</dbReference>
<evidence type="ECO:0000313" key="2">
    <source>
        <dbReference type="EMBL" id="KAB7725489.1"/>
    </source>
</evidence>
<dbReference type="GO" id="GO:0003677">
    <property type="term" value="F:DNA binding"/>
    <property type="evidence" value="ECO:0007669"/>
    <property type="project" value="InterPro"/>
</dbReference>
<keyword evidence="3" id="KW-1185">Reference proteome</keyword>
<evidence type="ECO:0000313" key="3">
    <source>
        <dbReference type="Proteomes" id="UP000488299"/>
    </source>
</evidence>
<dbReference type="Gene3D" id="1.10.260.40">
    <property type="entry name" value="lambda repressor-like DNA-binding domains"/>
    <property type="match status" value="1"/>
</dbReference>
<dbReference type="Pfam" id="PF12844">
    <property type="entry name" value="HTH_19"/>
    <property type="match status" value="1"/>
</dbReference>
<organism evidence="2 3">
    <name type="scientific">Rudanella paleaurantiibacter</name>
    <dbReference type="NCBI Taxonomy" id="2614655"/>
    <lineage>
        <taxon>Bacteria</taxon>
        <taxon>Pseudomonadati</taxon>
        <taxon>Bacteroidota</taxon>
        <taxon>Cytophagia</taxon>
        <taxon>Cytophagales</taxon>
        <taxon>Cytophagaceae</taxon>
        <taxon>Rudanella</taxon>
    </lineage>
</organism>
<accession>A0A7J5TRW7</accession>
<dbReference type="InterPro" id="IPR010982">
    <property type="entry name" value="Lambda_DNA-bd_dom_sf"/>
</dbReference>
<gene>
    <name evidence="2" type="ORF">F5984_25950</name>
</gene>
<sequence>MIIFENPNERLAHFIEHLQMTVTRFEKETGTSISSIARFIKGNDLGIKTLVRISNRFPQLNIDWLITGRGEMLVAPDSLSETELAEHISQLKRIVGYLEDTFIRNPSM</sequence>
<dbReference type="Proteomes" id="UP000488299">
    <property type="component" value="Unassembled WGS sequence"/>
</dbReference>
<evidence type="ECO:0000259" key="1">
    <source>
        <dbReference type="Pfam" id="PF12844"/>
    </source>
</evidence>
<dbReference type="AlphaFoldDB" id="A0A7J5TRW7"/>